<evidence type="ECO:0000313" key="3">
    <source>
        <dbReference type="Proteomes" id="UP000799536"/>
    </source>
</evidence>
<feature type="compositionally biased region" description="Low complexity" evidence="1">
    <location>
        <begin position="387"/>
        <end position="398"/>
    </location>
</feature>
<feature type="region of interest" description="Disordered" evidence="1">
    <location>
        <begin position="267"/>
        <end position="291"/>
    </location>
</feature>
<dbReference type="AlphaFoldDB" id="A0A9P4JSZ3"/>
<feature type="compositionally biased region" description="Basic and acidic residues" evidence="1">
    <location>
        <begin position="281"/>
        <end position="291"/>
    </location>
</feature>
<gene>
    <name evidence="2" type="ORF">GQ43DRAFT_429525</name>
</gene>
<sequence>MPRLYPVDWLLELVNTLQQTGNFKDDTSWLVTEYLLPNVNKTLFKVEEYQPWLRVMKATLLELQAQYPHLYKELFDQGPRVTQDVLKTAKLADKHGNFSSDSIFTSDPDTLDFAGIFAELNCSKIYSNRADVRNDIQWVTDVEYPTFVAWKVCDPEASKGLSFDNYLIMQSYLRDEVMGVVTIDKRVIAKVCGASATTHWKEGHGLGYVFDSDNIPERRIEIKDSDAHRIIGPSNTNPGAGSANAVFGITSRNSSVVDETGEVTDGFEADTEDNADAPFEENNHAIMPEKNEVDITEETEEFSMTLKGLVIPSQHESSNVIQDASSLSSSFGSSTLSSGASSSVTYAASIRSSTSDSSNSTHTESITLDEYVKTMPEEPSDNEDFQAASSSGDWSGSDTNTLISQ</sequence>
<dbReference type="EMBL" id="ML993892">
    <property type="protein sequence ID" value="KAF2203831.1"/>
    <property type="molecule type" value="Genomic_DNA"/>
</dbReference>
<name>A0A9P4JSZ3_9PLEO</name>
<feature type="compositionally biased region" description="Acidic residues" evidence="1">
    <location>
        <begin position="267"/>
        <end position="279"/>
    </location>
</feature>
<evidence type="ECO:0000256" key="1">
    <source>
        <dbReference type="SAM" id="MobiDB-lite"/>
    </source>
</evidence>
<accession>A0A9P4JSZ3</accession>
<dbReference type="Proteomes" id="UP000799536">
    <property type="component" value="Unassembled WGS sequence"/>
</dbReference>
<organism evidence="2 3">
    <name type="scientific">Delitschia confertaspora ATCC 74209</name>
    <dbReference type="NCBI Taxonomy" id="1513339"/>
    <lineage>
        <taxon>Eukaryota</taxon>
        <taxon>Fungi</taxon>
        <taxon>Dikarya</taxon>
        <taxon>Ascomycota</taxon>
        <taxon>Pezizomycotina</taxon>
        <taxon>Dothideomycetes</taxon>
        <taxon>Pleosporomycetidae</taxon>
        <taxon>Pleosporales</taxon>
        <taxon>Delitschiaceae</taxon>
        <taxon>Delitschia</taxon>
    </lineage>
</organism>
<comment type="caution">
    <text evidence="2">The sequence shown here is derived from an EMBL/GenBank/DDBJ whole genome shotgun (WGS) entry which is preliminary data.</text>
</comment>
<feature type="compositionally biased region" description="Low complexity" evidence="1">
    <location>
        <begin position="351"/>
        <end position="365"/>
    </location>
</feature>
<protein>
    <submittedName>
        <fullName evidence="2">Uncharacterized protein</fullName>
    </submittedName>
</protein>
<proteinExistence type="predicted"/>
<feature type="region of interest" description="Disordered" evidence="1">
    <location>
        <begin position="351"/>
        <end position="405"/>
    </location>
</feature>
<evidence type="ECO:0000313" key="2">
    <source>
        <dbReference type="EMBL" id="KAF2203831.1"/>
    </source>
</evidence>
<reference evidence="2" key="1">
    <citation type="journal article" date="2020" name="Stud. Mycol.">
        <title>101 Dothideomycetes genomes: a test case for predicting lifestyles and emergence of pathogens.</title>
        <authorList>
            <person name="Haridas S."/>
            <person name="Albert R."/>
            <person name="Binder M."/>
            <person name="Bloem J."/>
            <person name="Labutti K."/>
            <person name="Salamov A."/>
            <person name="Andreopoulos B."/>
            <person name="Baker S."/>
            <person name="Barry K."/>
            <person name="Bills G."/>
            <person name="Bluhm B."/>
            <person name="Cannon C."/>
            <person name="Castanera R."/>
            <person name="Culley D."/>
            <person name="Daum C."/>
            <person name="Ezra D."/>
            <person name="Gonzalez J."/>
            <person name="Henrissat B."/>
            <person name="Kuo A."/>
            <person name="Liang C."/>
            <person name="Lipzen A."/>
            <person name="Lutzoni F."/>
            <person name="Magnuson J."/>
            <person name="Mondo S."/>
            <person name="Nolan M."/>
            <person name="Ohm R."/>
            <person name="Pangilinan J."/>
            <person name="Park H.-J."/>
            <person name="Ramirez L."/>
            <person name="Alfaro M."/>
            <person name="Sun H."/>
            <person name="Tritt A."/>
            <person name="Yoshinaga Y."/>
            <person name="Zwiers L.-H."/>
            <person name="Turgeon B."/>
            <person name="Goodwin S."/>
            <person name="Spatafora J."/>
            <person name="Crous P."/>
            <person name="Grigoriev I."/>
        </authorList>
    </citation>
    <scope>NUCLEOTIDE SEQUENCE</scope>
    <source>
        <strain evidence="2">ATCC 74209</strain>
    </source>
</reference>
<keyword evidence="3" id="KW-1185">Reference proteome</keyword>